<comment type="caution">
    <text evidence="1">The sequence shown here is derived from an EMBL/GenBank/DDBJ whole genome shotgun (WGS) entry which is preliminary data.</text>
</comment>
<evidence type="ECO:0000313" key="2">
    <source>
        <dbReference type="Proteomes" id="UP000288805"/>
    </source>
</evidence>
<dbReference type="AlphaFoldDB" id="A0A438IWB2"/>
<evidence type="ECO:0000313" key="1">
    <source>
        <dbReference type="EMBL" id="RVX01034.1"/>
    </source>
</evidence>
<sequence>MRLFQWERLILRGGRSAHILSRLALGSSFLISMWWRSVSKAYVWLFLLKQGRIGCRKFQETSFGGKAFGKKMHLVKWGIVPNGKNLGRLGIRRLETLNKALHGKWLSRFEVEDNCLFKVGYCWQVWGE</sequence>
<name>A0A438IWB2_VITVI</name>
<reference evidence="1 2" key="1">
    <citation type="journal article" date="2018" name="PLoS Genet.">
        <title>Population sequencing reveals clonal diversity and ancestral inbreeding in the grapevine cultivar Chardonnay.</title>
        <authorList>
            <person name="Roach M.J."/>
            <person name="Johnson D.L."/>
            <person name="Bohlmann J."/>
            <person name="van Vuuren H.J."/>
            <person name="Jones S.J."/>
            <person name="Pretorius I.S."/>
            <person name="Schmidt S.A."/>
            <person name="Borneman A.R."/>
        </authorList>
    </citation>
    <scope>NUCLEOTIDE SEQUENCE [LARGE SCALE GENOMIC DNA]</scope>
    <source>
        <strain evidence="2">cv. Chardonnay</strain>
        <tissue evidence="1">Leaf</tissue>
    </source>
</reference>
<dbReference type="Proteomes" id="UP000288805">
    <property type="component" value="Unassembled WGS sequence"/>
</dbReference>
<organism evidence="1 2">
    <name type="scientific">Vitis vinifera</name>
    <name type="common">Grape</name>
    <dbReference type="NCBI Taxonomy" id="29760"/>
    <lineage>
        <taxon>Eukaryota</taxon>
        <taxon>Viridiplantae</taxon>
        <taxon>Streptophyta</taxon>
        <taxon>Embryophyta</taxon>
        <taxon>Tracheophyta</taxon>
        <taxon>Spermatophyta</taxon>
        <taxon>Magnoliopsida</taxon>
        <taxon>eudicotyledons</taxon>
        <taxon>Gunneridae</taxon>
        <taxon>Pentapetalae</taxon>
        <taxon>rosids</taxon>
        <taxon>Vitales</taxon>
        <taxon>Vitaceae</taxon>
        <taxon>Viteae</taxon>
        <taxon>Vitis</taxon>
    </lineage>
</organism>
<dbReference type="EMBL" id="QGNW01000078">
    <property type="protein sequence ID" value="RVX01034.1"/>
    <property type="molecule type" value="Genomic_DNA"/>
</dbReference>
<accession>A0A438IWB2</accession>
<protein>
    <submittedName>
        <fullName evidence="1">Uncharacterized protein</fullName>
    </submittedName>
</protein>
<proteinExistence type="predicted"/>
<gene>
    <name evidence="1" type="ORF">CK203_022880</name>
</gene>